<accession>A0A843TC06</accession>
<proteinExistence type="predicted"/>
<dbReference type="AlphaFoldDB" id="A0A843TC06"/>
<dbReference type="PANTHER" id="PTHR34676">
    <property type="entry name" value="DUF4219 DOMAIN-CONTAINING PROTEIN-RELATED"/>
    <property type="match status" value="1"/>
</dbReference>
<dbReference type="Pfam" id="PF14223">
    <property type="entry name" value="Retrotran_gag_2"/>
    <property type="match status" value="1"/>
</dbReference>
<evidence type="ECO:0000256" key="1">
    <source>
        <dbReference type="PROSITE-ProRule" id="PRU00047"/>
    </source>
</evidence>
<organism evidence="3 4">
    <name type="scientific">Colocasia esculenta</name>
    <name type="common">Wild taro</name>
    <name type="synonym">Arum esculentum</name>
    <dbReference type="NCBI Taxonomy" id="4460"/>
    <lineage>
        <taxon>Eukaryota</taxon>
        <taxon>Viridiplantae</taxon>
        <taxon>Streptophyta</taxon>
        <taxon>Embryophyta</taxon>
        <taxon>Tracheophyta</taxon>
        <taxon>Spermatophyta</taxon>
        <taxon>Magnoliopsida</taxon>
        <taxon>Liliopsida</taxon>
        <taxon>Araceae</taxon>
        <taxon>Aroideae</taxon>
        <taxon>Colocasieae</taxon>
        <taxon>Colocasia</taxon>
    </lineage>
</organism>
<keyword evidence="4" id="KW-1185">Reference proteome</keyword>
<evidence type="ECO:0000313" key="3">
    <source>
        <dbReference type="EMBL" id="MQL68565.1"/>
    </source>
</evidence>
<evidence type="ECO:0000313" key="4">
    <source>
        <dbReference type="Proteomes" id="UP000652761"/>
    </source>
</evidence>
<evidence type="ECO:0000259" key="2">
    <source>
        <dbReference type="PROSITE" id="PS50158"/>
    </source>
</evidence>
<dbReference type="OrthoDB" id="913043at2759"/>
<keyword evidence="1" id="KW-0479">Metal-binding</keyword>
<dbReference type="InterPro" id="IPR001878">
    <property type="entry name" value="Znf_CCHC"/>
</dbReference>
<dbReference type="GO" id="GO:0008270">
    <property type="term" value="F:zinc ion binding"/>
    <property type="evidence" value="ECO:0007669"/>
    <property type="project" value="UniProtKB-KW"/>
</dbReference>
<reference evidence="3" key="1">
    <citation type="submission" date="2017-07" db="EMBL/GenBank/DDBJ databases">
        <title>Taro Niue Genome Assembly and Annotation.</title>
        <authorList>
            <person name="Atibalentja N."/>
            <person name="Keating K."/>
            <person name="Fields C.J."/>
        </authorList>
    </citation>
    <scope>NUCLEOTIDE SEQUENCE</scope>
    <source>
        <strain evidence="3">Niue_2</strain>
        <tissue evidence="3">Leaf</tissue>
    </source>
</reference>
<sequence>MNMMQCAIHPKEYSRVSSYKSVKEMWDKLQLIYEGISEVRETKASILVSEYEMFKMKSDQTISEMFARFMLIVNGLRGLGKDYSNSDLVRKILRSLPSVWHTKAIVIEDSKNLSTMQLDELIGSLMTYEINLKRNASVITSKKPIALKASSSSKNVIEKSDETYESFDEDEDDELALLTKQFKKFLRKREKGKFKPSNKKDFSKKTDFNKKIETIKKIDIICYECRKPGHMRGECPDLKRKLKNQMFKKTRAMLATWSDEDEKEQEGSESEEEEVTCLMARNEENNEILTGLGYGSVLVFSTLNINSGLASRWVTSTLCWRPWVAVNMVLASIDVDVYQWF</sequence>
<keyword evidence="1" id="KW-0863">Zinc-finger</keyword>
<feature type="domain" description="CCHC-type" evidence="2">
    <location>
        <begin position="222"/>
        <end position="237"/>
    </location>
</feature>
<gene>
    <name evidence="3" type="ORF">Taro_000803</name>
</gene>
<dbReference type="GO" id="GO:0003676">
    <property type="term" value="F:nucleic acid binding"/>
    <property type="evidence" value="ECO:0007669"/>
    <property type="project" value="InterPro"/>
</dbReference>
<dbReference type="PANTHER" id="PTHR34676:SF8">
    <property type="entry name" value="TRANSMEMBRANE PROTEIN"/>
    <property type="match status" value="1"/>
</dbReference>
<dbReference type="PROSITE" id="PS50158">
    <property type="entry name" value="ZF_CCHC"/>
    <property type="match status" value="1"/>
</dbReference>
<dbReference type="Gene3D" id="4.10.60.10">
    <property type="entry name" value="Zinc finger, CCHC-type"/>
    <property type="match status" value="1"/>
</dbReference>
<protein>
    <recommendedName>
        <fullName evidence="2">CCHC-type domain-containing protein</fullName>
    </recommendedName>
</protein>
<dbReference type="EMBL" id="NMUH01000016">
    <property type="protein sequence ID" value="MQL68565.1"/>
    <property type="molecule type" value="Genomic_DNA"/>
</dbReference>
<keyword evidence="1" id="KW-0862">Zinc</keyword>
<comment type="caution">
    <text evidence="3">The sequence shown here is derived from an EMBL/GenBank/DDBJ whole genome shotgun (WGS) entry which is preliminary data.</text>
</comment>
<dbReference type="InterPro" id="IPR036875">
    <property type="entry name" value="Znf_CCHC_sf"/>
</dbReference>
<dbReference type="SUPFAM" id="SSF57756">
    <property type="entry name" value="Retrovirus zinc finger-like domains"/>
    <property type="match status" value="1"/>
</dbReference>
<name>A0A843TC06_COLES</name>
<dbReference type="Proteomes" id="UP000652761">
    <property type="component" value="Unassembled WGS sequence"/>
</dbReference>